<dbReference type="GO" id="GO:0006779">
    <property type="term" value="P:porphyrin-containing compound biosynthetic process"/>
    <property type="evidence" value="ECO:0007669"/>
    <property type="project" value="UniProtKB-KW"/>
</dbReference>
<dbReference type="CDD" id="cd00610">
    <property type="entry name" value="OAT_like"/>
    <property type="match status" value="1"/>
</dbReference>
<evidence type="ECO:0000256" key="6">
    <source>
        <dbReference type="ARBA" id="ARBA00022898"/>
    </source>
</evidence>
<dbReference type="Gene3D" id="3.90.1150.10">
    <property type="entry name" value="Aspartate Aminotransferase, domain 1"/>
    <property type="match status" value="1"/>
</dbReference>
<evidence type="ECO:0000313" key="11">
    <source>
        <dbReference type="EMBL" id="SDV49489.1"/>
    </source>
</evidence>
<dbReference type="PANTHER" id="PTHR43713:SF3">
    <property type="entry name" value="GLUTAMATE-1-SEMIALDEHYDE 2,1-AMINOMUTASE 1, CHLOROPLASTIC-RELATED"/>
    <property type="match status" value="1"/>
</dbReference>
<proteinExistence type="inferred from homology"/>
<evidence type="ECO:0000256" key="7">
    <source>
        <dbReference type="ARBA" id="ARBA00023235"/>
    </source>
</evidence>
<evidence type="ECO:0000256" key="3">
    <source>
        <dbReference type="ARBA" id="ARBA00008981"/>
    </source>
</evidence>
<comment type="pathway">
    <text evidence="2">Porphyrin-containing compound metabolism; protoporphyrin-IX biosynthesis; 5-aminolevulinate from L-glutamyl-tRNA(Glu): step 2/2.</text>
</comment>
<evidence type="ECO:0000256" key="1">
    <source>
        <dbReference type="ARBA" id="ARBA00001933"/>
    </source>
</evidence>
<organism evidence="11 12">
    <name type="scientific">Chitinasiproducens palmae</name>
    <dbReference type="NCBI Taxonomy" id="1770053"/>
    <lineage>
        <taxon>Bacteria</taxon>
        <taxon>Pseudomonadati</taxon>
        <taxon>Pseudomonadota</taxon>
        <taxon>Betaproteobacteria</taxon>
        <taxon>Burkholderiales</taxon>
        <taxon>Burkholderiaceae</taxon>
        <taxon>Chitinasiproducens</taxon>
    </lineage>
</organism>
<dbReference type="OrthoDB" id="9801052at2"/>
<dbReference type="InterPro" id="IPR005814">
    <property type="entry name" value="Aminotrans_3"/>
</dbReference>
<comment type="similarity">
    <text evidence="3">Belongs to the class-III pyridoxal-phosphate-dependent aminotransferase family. HemL subfamily.</text>
</comment>
<dbReference type="PANTHER" id="PTHR43713">
    <property type="entry name" value="GLUTAMATE-1-SEMIALDEHYDE 2,1-AMINOMUTASE"/>
    <property type="match status" value="1"/>
</dbReference>
<dbReference type="InterPro" id="IPR015422">
    <property type="entry name" value="PyrdxlP-dep_Trfase_small"/>
</dbReference>
<keyword evidence="12" id="KW-1185">Reference proteome</keyword>
<dbReference type="EC" id="5.4.3.8" evidence="4"/>
<evidence type="ECO:0000256" key="9">
    <source>
        <dbReference type="ARBA" id="ARBA00031365"/>
    </source>
</evidence>
<evidence type="ECO:0000313" key="12">
    <source>
        <dbReference type="Proteomes" id="UP000243719"/>
    </source>
</evidence>
<evidence type="ECO:0000256" key="5">
    <source>
        <dbReference type="ARBA" id="ARBA00015416"/>
    </source>
</evidence>
<evidence type="ECO:0000256" key="8">
    <source>
        <dbReference type="ARBA" id="ARBA00023244"/>
    </source>
</evidence>
<dbReference type="FunFam" id="3.40.640.10:FF:000021">
    <property type="entry name" value="Glutamate-1-semialdehyde 2,1-aminomutase"/>
    <property type="match status" value="1"/>
</dbReference>
<name>A0A1H2PTC7_9BURK</name>
<sequence length="439" mass="45832">MYPDSQSRSSQLYARAKHSLPGGNTRTTVFMKPYPIYAASGAGCRVVDVDGVSRIDCINNFTALIHGHGQPEVVAAACAQIARGTSFGMPTEAEIELAELLCARVASIEAVRFTNSGTEAVMMAIKAARAFTGKRKIAKVEGAYHGSYDYAETSLDATPANWGEGSPLSVPYAQGTPQGVLDDVVVLPFNDIEATEALLRTHAASLAGVLVDPVPNRVGLIPASEAYLAALRRLTTELGMLLIIDEVITLRLASGGAQSRYGVVPDLTTVGKIMGGGFPVGAVGGRAEVMAVFDPSTGRPAVPHGGTFSANPVTMAAGLTAMRLLDEAAHARLNAQGDRLRDMIRAAFANAGLPGQATGVGSLIKVHFHARPIRDYRSAFPTAEEQGLLSRLVLELLNRGVITASYGLIALSSAMDDADIATIGAAFDDALRAIAASAS</sequence>
<dbReference type="GO" id="GO:0008483">
    <property type="term" value="F:transaminase activity"/>
    <property type="evidence" value="ECO:0007669"/>
    <property type="project" value="InterPro"/>
</dbReference>
<dbReference type="GO" id="GO:0042286">
    <property type="term" value="F:glutamate-1-semialdehyde 2,1-aminomutase activity"/>
    <property type="evidence" value="ECO:0007669"/>
    <property type="project" value="UniProtKB-EC"/>
</dbReference>
<dbReference type="GO" id="GO:0030170">
    <property type="term" value="F:pyridoxal phosphate binding"/>
    <property type="evidence" value="ECO:0007669"/>
    <property type="project" value="InterPro"/>
</dbReference>
<evidence type="ECO:0000256" key="10">
    <source>
        <dbReference type="RuleBase" id="RU003560"/>
    </source>
</evidence>
<dbReference type="SUPFAM" id="SSF53383">
    <property type="entry name" value="PLP-dependent transferases"/>
    <property type="match status" value="1"/>
</dbReference>
<dbReference type="AlphaFoldDB" id="A0A1H2PTC7"/>
<keyword evidence="6 10" id="KW-0663">Pyridoxal phosphate</keyword>
<gene>
    <name evidence="11" type="ORF">SAMN05216551_108127</name>
</gene>
<evidence type="ECO:0000256" key="2">
    <source>
        <dbReference type="ARBA" id="ARBA00004819"/>
    </source>
</evidence>
<dbReference type="InterPro" id="IPR015421">
    <property type="entry name" value="PyrdxlP-dep_Trfase_major"/>
</dbReference>
<dbReference type="STRING" id="1770053.SAMN05216551_108127"/>
<comment type="cofactor">
    <cofactor evidence="1">
        <name>pyridoxal 5'-phosphate</name>
        <dbReference type="ChEBI" id="CHEBI:597326"/>
    </cofactor>
</comment>
<keyword evidence="8" id="KW-0627">Porphyrin biosynthesis</keyword>
<dbReference type="InterPro" id="IPR015424">
    <property type="entry name" value="PyrdxlP-dep_Trfase"/>
</dbReference>
<dbReference type="RefSeq" id="WP_091909594.1">
    <property type="nucleotide sequence ID" value="NZ_FNLO01000008.1"/>
</dbReference>
<evidence type="ECO:0000256" key="4">
    <source>
        <dbReference type="ARBA" id="ARBA00012143"/>
    </source>
</evidence>
<dbReference type="Gene3D" id="3.40.640.10">
    <property type="entry name" value="Type I PLP-dependent aspartate aminotransferase-like (Major domain)"/>
    <property type="match status" value="1"/>
</dbReference>
<dbReference type="Pfam" id="PF00202">
    <property type="entry name" value="Aminotran_3"/>
    <property type="match status" value="1"/>
</dbReference>
<dbReference type="Proteomes" id="UP000243719">
    <property type="component" value="Unassembled WGS sequence"/>
</dbReference>
<protein>
    <recommendedName>
        <fullName evidence="5">Glutamate-1-semialdehyde 2,1-aminomutase</fullName>
        <ecNumber evidence="4">5.4.3.8</ecNumber>
    </recommendedName>
    <alternativeName>
        <fullName evidence="9">Glutamate-1-semialdehyde aminotransferase</fullName>
    </alternativeName>
</protein>
<dbReference type="EMBL" id="FNLO01000008">
    <property type="protein sequence ID" value="SDV49489.1"/>
    <property type="molecule type" value="Genomic_DNA"/>
</dbReference>
<accession>A0A1H2PTC7</accession>
<keyword evidence="7" id="KW-0413">Isomerase</keyword>
<reference evidence="12" key="1">
    <citation type="submission" date="2016-09" db="EMBL/GenBank/DDBJ databases">
        <authorList>
            <person name="Varghese N."/>
            <person name="Submissions S."/>
        </authorList>
    </citation>
    <scope>NUCLEOTIDE SEQUENCE [LARGE SCALE GENOMIC DNA]</scope>
    <source>
        <strain evidence="12">JS23</strain>
    </source>
</reference>